<feature type="domain" description="Beta-lactamase-related" evidence="1">
    <location>
        <begin position="16"/>
        <end position="318"/>
    </location>
</feature>
<dbReference type="Proteomes" id="UP000184471">
    <property type="component" value="Unassembled WGS sequence"/>
</dbReference>
<dbReference type="STRING" id="1070870.SAMN05444351_2939"/>
<dbReference type="PANTHER" id="PTHR46825:SF7">
    <property type="entry name" value="D-ALANYL-D-ALANINE CARBOXYPEPTIDASE"/>
    <property type="match status" value="1"/>
</dbReference>
<dbReference type="InterPro" id="IPR050491">
    <property type="entry name" value="AmpC-like"/>
</dbReference>
<proteinExistence type="predicted"/>
<keyword evidence="4" id="KW-1185">Reference proteome</keyword>
<dbReference type="InterPro" id="IPR056008">
    <property type="entry name" value="DUF7586"/>
</dbReference>
<feature type="domain" description="DUF7586" evidence="2">
    <location>
        <begin position="345"/>
        <end position="422"/>
    </location>
</feature>
<evidence type="ECO:0000259" key="1">
    <source>
        <dbReference type="Pfam" id="PF00144"/>
    </source>
</evidence>
<name>A0A1M5LVD7_9ACTN</name>
<dbReference type="SUPFAM" id="SSF56601">
    <property type="entry name" value="beta-lactamase/transpeptidase-like"/>
    <property type="match status" value="1"/>
</dbReference>
<dbReference type="RefSeq" id="WP_073420976.1">
    <property type="nucleotide sequence ID" value="NZ_FQVX01000003.1"/>
</dbReference>
<accession>A0A1M5LVD7</accession>
<dbReference type="OrthoDB" id="3863176at2"/>
<evidence type="ECO:0000313" key="4">
    <source>
        <dbReference type="Proteomes" id="UP000184471"/>
    </source>
</evidence>
<dbReference type="InterPro" id="IPR012338">
    <property type="entry name" value="Beta-lactam/transpept-like"/>
</dbReference>
<evidence type="ECO:0000313" key="3">
    <source>
        <dbReference type="EMBL" id="SHG68975.1"/>
    </source>
</evidence>
<sequence>MPEPVLPATARTLLARTARAQRDGRAPSLVAGVVRDGGLAWSAGRGDVAEPHADVQYRLGSISKTVTAVAVMRLRDEGRLGLDDPLEDHVPGTPFGDRSVGQLLSHLAGASAESPGGWWERVPGGSLEELGLDGGDVVLGEARRFHYSNLGFGLLGELVARARGRSWDDVVAGEVLAPLGMTRTTPRPSGRAAQGWAVHPWADVALPEPEHHAGVMAAAGQLWATLDDLARFAVFLLGDTGDVLAPATLEEMAVPAGVDPSSPSWSSYGLGLQVLRVDGRTLVGHGGSMPGFLAGVFVDREEGAGGVSLANTTSGLDPALVPGLLADLRAAEPRVVDAWRPAEPPVPLEQLGVWYWGPAPLALRAVAGGLLHLGPLPGRSGRASRFRRRDDGTWVGLDGYYAGETLTIAADHLDVGTFVFTRTPYDPAAPVPGGVDDRGWTLPASEA</sequence>
<dbReference type="PANTHER" id="PTHR46825">
    <property type="entry name" value="D-ALANYL-D-ALANINE-CARBOXYPEPTIDASE/ENDOPEPTIDASE AMPH"/>
    <property type="match status" value="1"/>
</dbReference>
<dbReference type="Pfam" id="PF00144">
    <property type="entry name" value="Beta-lactamase"/>
    <property type="match status" value="1"/>
</dbReference>
<protein>
    <submittedName>
        <fullName evidence="3">CubicO group peptidase, beta-lactamase class C family</fullName>
    </submittedName>
</protein>
<evidence type="ECO:0000259" key="2">
    <source>
        <dbReference type="Pfam" id="PF24491"/>
    </source>
</evidence>
<reference evidence="3 4" key="1">
    <citation type="submission" date="2016-11" db="EMBL/GenBank/DDBJ databases">
        <authorList>
            <person name="Jaros S."/>
            <person name="Januszkiewicz K."/>
            <person name="Wedrychowicz H."/>
        </authorList>
    </citation>
    <scope>NUCLEOTIDE SEQUENCE [LARGE SCALE GENOMIC DNA]</scope>
    <source>
        <strain evidence="3 4">DSM 45408</strain>
    </source>
</reference>
<dbReference type="Pfam" id="PF24491">
    <property type="entry name" value="DUF7586"/>
    <property type="match status" value="1"/>
</dbReference>
<dbReference type="Gene3D" id="3.40.710.10">
    <property type="entry name" value="DD-peptidase/beta-lactamase superfamily"/>
    <property type="match status" value="1"/>
</dbReference>
<dbReference type="AlphaFoldDB" id="A0A1M5LVD7"/>
<dbReference type="EMBL" id="FQVX01000003">
    <property type="protein sequence ID" value="SHG68975.1"/>
    <property type="molecule type" value="Genomic_DNA"/>
</dbReference>
<organism evidence="3 4">
    <name type="scientific">Geodermatophilus nigrescens</name>
    <dbReference type="NCBI Taxonomy" id="1070870"/>
    <lineage>
        <taxon>Bacteria</taxon>
        <taxon>Bacillati</taxon>
        <taxon>Actinomycetota</taxon>
        <taxon>Actinomycetes</taxon>
        <taxon>Geodermatophilales</taxon>
        <taxon>Geodermatophilaceae</taxon>
        <taxon>Geodermatophilus</taxon>
    </lineage>
</organism>
<gene>
    <name evidence="3" type="ORF">SAMN05444351_2939</name>
</gene>
<dbReference type="InterPro" id="IPR001466">
    <property type="entry name" value="Beta-lactam-related"/>
</dbReference>